<organism evidence="2 3">
    <name type="scientific">Aeribacillus alveayuensis</name>
    <dbReference type="NCBI Taxonomy" id="279215"/>
    <lineage>
        <taxon>Bacteria</taxon>
        <taxon>Bacillati</taxon>
        <taxon>Bacillota</taxon>
        <taxon>Bacilli</taxon>
        <taxon>Bacillales</taxon>
        <taxon>Bacillaceae</taxon>
        <taxon>Aeribacillus</taxon>
    </lineage>
</organism>
<dbReference type="Proteomes" id="UP001225646">
    <property type="component" value="Unassembled WGS sequence"/>
</dbReference>
<name>A0ABT9VQJ4_9BACI</name>
<accession>A0ABT9VQJ4</accession>
<gene>
    <name evidence="2" type="ORF">J2S06_002237</name>
</gene>
<keyword evidence="1" id="KW-1133">Transmembrane helix</keyword>
<dbReference type="InterPro" id="IPR014717">
    <property type="entry name" value="Transl_elong_EF1B/ribsomal_bS6"/>
</dbReference>
<protein>
    <submittedName>
        <fullName evidence="2">Type IV pilus assembly protein PilO</fullName>
    </submittedName>
</protein>
<proteinExistence type="predicted"/>
<keyword evidence="1" id="KW-0472">Membrane</keyword>
<dbReference type="EMBL" id="JAUSTR010000010">
    <property type="protein sequence ID" value="MDQ0163159.1"/>
    <property type="molecule type" value="Genomic_DNA"/>
</dbReference>
<comment type="caution">
    <text evidence="2">The sequence shown here is derived from an EMBL/GenBank/DDBJ whole genome shotgun (WGS) entry which is preliminary data.</text>
</comment>
<dbReference type="InterPro" id="IPR034756">
    <property type="entry name" value="T2SSM_b"/>
</dbReference>
<reference evidence="2 3" key="1">
    <citation type="submission" date="2023-07" db="EMBL/GenBank/DDBJ databases">
        <title>Genomic Encyclopedia of Type Strains, Phase IV (KMG-IV): sequencing the most valuable type-strain genomes for metagenomic binning, comparative biology and taxonomic classification.</title>
        <authorList>
            <person name="Goeker M."/>
        </authorList>
    </citation>
    <scope>NUCLEOTIDE SEQUENCE [LARGE SCALE GENOMIC DNA]</scope>
    <source>
        <strain evidence="2 3">DSM 19092</strain>
    </source>
</reference>
<dbReference type="Gene3D" id="3.30.70.60">
    <property type="match status" value="1"/>
</dbReference>
<evidence type="ECO:0000313" key="2">
    <source>
        <dbReference type="EMBL" id="MDQ0163159.1"/>
    </source>
</evidence>
<evidence type="ECO:0000313" key="3">
    <source>
        <dbReference type="Proteomes" id="UP001225646"/>
    </source>
</evidence>
<keyword evidence="3" id="KW-1185">Reference proteome</keyword>
<dbReference type="RefSeq" id="WP_419152330.1">
    <property type="nucleotide sequence ID" value="NZ_JAUSTR010000010.1"/>
</dbReference>
<dbReference type="Pfam" id="PF10741">
    <property type="entry name" value="T2SSM_b"/>
    <property type="match status" value="1"/>
</dbReference>
<feature type="transmembrane region" description="Helical" evidence="1">
    <location>
        <begin position="12"/>
        <end position="31"/>
    </location>
</feature>
<keyword evidence="1" id="KW-0812">Transmembrane</keyword>
<evidence type="ECO:0000256" key="1">
    <source>
        <dbReference type="SAM" id="Phobius"/>
    </source>
</evidence>
<sequence>MNFDLTKKQVFFLLLASVILMIGFVIFYFVGIRPLEAKKGQAEETLKIEKNLFDATKEKAADDSPSVQTSYELQQKVPVEPLFDQLFSLLEEARMVANTIIEQYEMVEQGSELNNDNEEQFSINFNSDQKNIDEGQKDQTTKTNRAKLEKVTMRVTVHADTYDEMTTFIQTLEQNERIITIDQLSLLDLENKEDKGYFSFQLTFSAYYADGLQALKNEAPQMDIPEPSEKNNPLVR</sequence>